<gene>
    <name evidence="8" type="ORF">B4U80_09508</name>
</gene>
<sequence>MKAIVTFLIVVAFSANCLDILKKIAELKHSENEVKDFLSSIEDHYYAPLQTTENAIKDRYLIAFKKGAAIHSILTAFKIAVSPFDRLFKIHYEFKELNAACASMGPLSLRILRRLKQVANIQNDGIMRIMEGNEVNEECTTQKDGEWCLSRVSNASIENFDTYIHACNAGFNVTIYVVDTGVRLNHSEFDIGRATFGANFVSDEPAEDLHGHGTACASMAAGVRAGVAKNANIVAVKVLNKDGSGMISDVIAGIMWTSMQEVKGIVSISLGGFLNPFVNSAVEMCYYYGQFLAVAAGNSAINACLFSPASAQFAFTVAASNYTNELAWFTNFGRCVDIISPGTKCLLANSTTGGFSHAS</sequence>
<keyword evidence="9" id="KW-1185">Reference proteome</keyword>
<name>A0A443S1N7_9ACAR</name>
<dbReference type="PROSITE" id="PS00136">
    <property type="entry name" value="SUBTILASE_ASP"/>
    <property type="match status" value="1"/>
</dbReference>
<evidence type="ECO:0000256" key="3">
    <source>
        <dbReference type="ARBA" id="ARBA00022801"/>
    </source>
</evidence>
<dbReference type="GO" id="GO:0005615">
    <property type="term" value="C:extracellular space"/>
    <property type="evidence" value="ECO:0007669"/>
    <property type="project" value="TreeGrafter"/>
</dbReference>
<comment type="caution">
    <text evidence="8">The sequence shown here is derived from an EMBL/GenBank/DDBJ whole genome shotgun (WGS) entry which is preliminary data.</text>
</comment>
<keyword evidence="6" id="KW-0732">Signal</keyword>
<dbReference type="InterPro" id="IPR000209">
    <property type="entry name" value="Peptidase_S8/S53_dom"/>
</dbReference>
<feature type="domain" description="Peptidase S8/S53" evidence="7">
    <location>
        <begin position="172"/>
        <end position="344"/>
    </location>
</feature>
<dbReference type="CDD" id="cd04077">
    <property type="entry name" value="Peptidases_S8_PCSK9_ProteinaseK_like"/>
    <property type="match status" value="1"/>
</dbReference>
<accession>A0A443S1N7</accession>
<dbReference type="Pfam" id="PF00082">
    <property type="entry name" value="Peptidase_S8"/>
    <property type="match status" value="1"/>
</dbReference>
<evidence type="ECO:0000256" key="5">
    <source>
        <dbReference type="PROSITE-ProRule" id="PRU01240"/>
    </source>
</evidence>
<evidence type="ECO:0000256" key="1">
    <source>
        <dbReference type="ARBA" id="ARBA00011073"/>
    </source>
</evidence>
<dbReference type="InterPro" id="IPR015500">
    <property type="entry name" value="Peptidase_S8_subtilisin-rel"/>
</dbReference>
<dbReference type="PANTHER" id="PTHR43806">
    <property type="entry name" value="PEPTIDASE S8"/>
    <property type="match status" value="1"/>
</dbReference>
<dbReference type="SUPFAM" id="SSF52743">
    <property type="entry name" value="Subtilisin-like"/>
    <property type="match status" value="1"/>
</dbReference>
<dbReference type="GO" id="GO:0006508">
    <property type="term" value="P:proteolysis"/>
    <property type="evidence" value="ECO:0007669"/>
    <property type="project" value="UniProtKB-KW"/>
</dbReference>
<dbReference type="Gene3D" id="3.30.70.80">
    <property type="entry name" value="Peptidase S8 propeptide/proteinase inhibitor I9"/>
    <property type="match status" value="1"/>
</dbReference>
<dbReference type="PRINTS" id="PR00723">
    <property type="entry name" value="SUBTILISIN"/>
</dbReference>
<dbReference type="GO" id="GO:0004252">
    <property type="term" value="F:serine-type endopeptidase activity"/>
    <property type="evidence" value="ECO:0007669"/>
    <property type="project" value="UniProtKB-UniRule"/>
</dbReference>
<dbReference type="InterPro" id="IPR023827">
    <property type="entry name" value="Peptidase_S8_Asp-AS"/>
</dbReference>
<dbReference type="Proteomes" id="UP000288716">
    <property type="component" value="Unassembled WGS sequence"/>
</dbReference>
<dbReference type="SUPFAM" id="SSF54897">
    <property type="entry name" value="Protease propeptides/inhibitors"/>
    <property type="match status" value="1"/>
</dbReference>
<feature type="non-terminal residue" evidence="8">
    <location>
        <position position="359"/>
    </location>
</feature>
<evidence type="ECO:0000313" key="8">
    <source>
        <dbReference type="EMBL" id="RWS21442.1"/>
    </source>
</evidence>
<feature type="active site" description="Charge relay system" evidence="5">
    <location>
        <position position="179"/>
    </location>
</feature>
<dbReference type="InterPro" id="IPR050131">
    <property type="entry name" value="Peptidase_S8_subtilisin-like"/>
</dbReference>
<keyword evidence="3 5" id="KW-0378">Hydrolase</keyword>
<keyword evidence="4 5" id="KW-0720">Serine protease</keyword>
<evidence type="ECO:0000313" key="9">
    <source>
        <dbReference type="Proteomes" id="UP000288716"/>
    </source>
</evidence>
<dbReference type="Gene3D" id="3.40.50.200">
    <property type="entry name" value="Peptidase S8/S53 domain"/>
    <property type="match status" value="1"/>
</dbReference>
<feature type="chain" id="PRO_5018982846" evidence="6">
    <location>
        <begin position="18"/>
        <end position="359"/>
    </location>
</feature>
<dbReference type="InterPro" id="IPR037045">
    <property type="entry name" value="S8pro/Inhibitor_I9_sf"/>
</dbReference>
<feature type="signal peptide" evidence="6">
    <location>
        <begin position="1"/>
        <end position="17"/>
    </location>
</feature>
<evidence type="ECO:0000256" key="4">
    <source>
        <dbReference type="ARBA" id="ARBA00022825"/>
    </source>
</evidence>
<dbReference type="OrthoDB" id="1740355at2759"/>
<evidence type="ECO:0000256" key="2">
    <source>
        <dbReference type="ARBA" id="ARBA00022670"/>
    </source>
</evidence>
<dbReference type="AlphaFoldDB" id="A0A443S1N7"/>
<keyword evidence="2 5" id="KW-0645">Protease</keyword>
<dbReference type="VEuPathDB" id="VectorBase:LDEU010598"/>
<evidence type="ECO:0000259" key="7">
    <source>
        <dbReference type="Pfam" id="PF00082"/>
    </source>
</evidence>
<dbReference type="STRING" id="299467.A0A443S1N7"/>
<dbReference type="PANTHER" id="PTHR43806:SF11">
    <property type="entry name" value="CEREVISIN-RELATED"/>
    <property type="match status" value="1"/>
</dbReference>
<dbReference type="EMBL" id="NCKV01012216">
    <property type="protein sequence ID" value="RWS21442.1"/>
    <property type="molecule type" value="Genomic_DNA"/>
</dbReference>
<dbReference type="PROSITE" id="PS51892">
    <property type="entry name" value="SUBTILASE"/>
    <property type="match status" value="1"/>
</dbReference>
<dbReference type="InterPro" id="IPR036852">
    <property type="entry name" value="Peptidase_S8/S53_dom_sf"/>
</dbReference>
<dbReference type="InterPro" id="IPR022398">
    <property type="entry name" value="Peptidase_S8_His-AS"/>
</dbReference>
<comment type="similarity">
    <text evidence="1 5">Belongs to the peptidase S8 family.</text>
</comment>
<feature type="active site" description="Charge relay system" evidence="5">
    <location>
        <position position="356"/>
    </location>
</feature>
<proteinExistence type="inferred from homology"/>
<feature type="active site" description="Charge relay system" evidence="5">
    <location>
        <position position="212"/>
    </location>
</feature>
<protein>
    <submittedName>
        <fullName evidence="8">Proteinase T-like protein</fullName>
    </submittedName>
</protein>
<organism evidence="8 9">
    <name type="scientific">Leptotrombidium deliense</name>
    <dbReference type="NCBI Taxonomy" id="299467"/>
    <lineage>
        <taxon>Eukaryota</taxon>
        <taxon>Metazoa</taxon>
        <taxon>Ecdysozoa</taxon>
        <taxon>Arthropoda</taxon>
        <taxon>Chelicerata</taxon>
        <taxon>Arachnida</taxon>
        <taxon>Acari</taxon>
        <taxon>Acariformes</taxon>
        <taxon>Trombidiformes</taxon>
        <taxon>Prostigmata</taxon>
        <taxon>Anystina</taxon>
        <taxon>Parasitengona</taxon>
        <taxon>Trombiculoidea</taxon>
        <taxon>Trombiculidae</taxon>
        <taxon>Leptotrombidium</taxon>
    </lineage>
</organism>
<evidence type="ECO:0000256" key="6">
    <source>
        <dbReference type="SAM" id="SignalP"/>
    </source>
</evidence>
<dbReference type="PROSITE" id="PS00137">
    <property type="entry name" value="SUBTILASE_HIS"/>
    <property type="match status" value="1"/>
</dbReference>
<reference evidence="8 9" key="1">
    <citation type="journal article" date="2018" name="Gigascience">
        <title>Genomes of trombidid mites reveal novel predicted allergens and laterally-transferred genes associated with secondary metabolism.</title>
        <authorList>
            <person name="Dong X."/>
            <person name="Chaisiri K."/>
            <person name="Xia D."/>
            <person name="Armstrong S.D."/>
            <person name="Fang Y."/>
            <person name="Donnelly M.J."/>
            <person name="Kadowaki T."/>
            <person name="McGarry J.W."/>
            <person name="Darby A.C."/>
            <person name="Makepeace B.L."/>
        </authorList>
    </citation>
    <scope>NUCLEOTIDE SEQUENCE [LARGE SCALE GENOMIC DNA]</scope>
    <source>
        <strain evidence="8">UoL-UT</strain>
    </source>
</reference>
<dbReference type="InterPro" id="IPR034193">
    <property type="entry name" value="PCSK9_ProteinaseK-like"/>
</dbReference>